<comment type="caution">
    <text evidence="1">The sequence shown here is derived from an EMBL/GenBank/DDBJ whole genome shotgun (WGS) entry which is preliminary data.</text>
</comment>
<organism evidence="1 2">
    <name type="scientific">Flexivirga oryzae</name>
    <dbReference type="NCBI Taxonomy" id="1794944"/>
    <lineage>
        <taxon>Bacteria</taxon>
        <taxon>Bacillati</taxon>
        <taxon>Actinomycetota</taxon>
        <taxon>Actinomycetes</taxon>
        <taxon>Micrococcales</taxon>
        <taxon>Dermacoccaceae</taxon>
        <taxon>Flexivirga</taxon>
    </lineage>
</organism>
<keyword evidence="2" id="KW-1185">Reference proteome</keyword>
<dbReference type="RefSeq" id="WP_183319000.1">
    <property type="nucleotide sequence ID" value="NZ_JACHVQ010000001.1"/>
</dbReference>
<sequence>MKVHSSAARISGSPAVQRVVGRARQAARDTAAKLPRPAEQKVSLKAADFSGVRTTGLLLDGDEARLARKAARRLGLARTLDDTSAWAAFGALAALLRIVDDGRRRSVVVDTAGPRSVFTRWATKVGFAPLAVDVMRPEVVGSAIDPGSVDLVVRLHPHSSDPTTVDEDLARGTAALRRGGLIIVSLRLGPRDAGGVAVADLRSLIARADEQGLSLVGDLALEEGRQANAVASAETGNFGLALLAFRRR</sequence>
<protein>
    <recommendedName>
        <fullName evidence="3">Methyltransferase domain-containing protein</fullName>
    </recommendedName>
</protein>
<name>A0A839N1N8_9MICO</name>
<evidence type="ECO:0000313" key="1">
    <source>
        <dbReference type="EMBL" id="MBB2890709.1"/>
    </source>
</evidence>
<proteinExistence type="predicted"/>
<dbReference type="Proteomes" id="UP000559182">
    <property type="component" value="Unassembled WGS sequence"/>
</dbReference>
<dbReference type="AlphaFoldDB" id="A0A839N1N8"/>
<gene>
    <name evidence="1" type="ORF">FHU39_000693</name>
</gene>
<evidence type="ECO:0000313" key="2">
    <source>
        <dbReference type="Proteomes" id="UP000559182"/>
    </source>
</evidence>
<evidence type="ECO:0008006" key="3">
    <source>
        <dbReference type="Google" id="ProtNLM"/>
    </source>
</evidence>
<reference evidence="1 2" key="1">
    <citation type="submission" date="2020-08" db="EMBL/GenBank/DDBJ databases">
        <title>Sequencing the genomes of 1000 actinobacteria strains.</title>
        <authorList>
            <person name="Klenk H.-P."/>
        </authorList>
    </citation>
    <scope>NUCLEOTIDE SEQUENCE [LARGE SCALE GENOMIC DNA]</scope>
    <source>
        <strain evidence="1 2">DSM 105369</strain>
    </source>
</reference>
<accession>A0A839N1N8</accession>
<dbReference type="EMBL" id="JACHVQ010000001">
    <property type="protein sequence ID" value="MBB2890709.1"/>
    <property type="molecule type" value="Genomic_DNA"/>
</dbReference>